<dbReference type="AlphaFoldDB" id="M0API9"/>
<accession>M0API9</accession>
<dbReference type="EMBL" id="AOIN01000056">
    <property type="protein sequence ID" value="ELY99857.1"/>
    <property type="molecule type" value="Genomic_DNA"/>
</dbReference>
<name>M0API9_9EURY</name>
<sequence length="138" mass="15411">MIPFHYLWAANEEFTLLTRWVFLAAAVDDLAVGHPERLADRAVAQAERRVRLRVGRTVCLSKPVSLLHVDARDRFELFLDGDGHLRTALAGHLECGQIVVDELVTVDDVDVHGGDTDEVGNRFLLDEAHFCLAVPARQ</sequence>
<protein>
    <submittedName>
        <fullName evidence="1">Uncharacterized protein</fullName>
    </submittedName>
</protein>
<proteinExistence type="predicted"/>
<reference evidence="1 2" key="1">
    <citation type="journal article" date="2014" name="PLoS Genet.">
        <title>Phylogenetically driven sequencing of extremely halophilic archaea reveals strategies for static and dynamic osmo-response.</title>
        <authorList>
            <person name="Becker E.A."/>
            <person name="Seitzer P.M."/>
            <person name="Tritt A."/>
            <person name="Larsen D."/>
            <person name="Krusor M."/>
            <person name="Yao A.I."/>
            <person name="Wu D."/>
            <person name="Madern D."/>
            <person name="Eisen J.A."/>
            <person name="Darling A.E."/>
            <person name="Facciotti M.T."/>
        </authorList>
    </citation>
    <scope>NUCLEOTIDE SEQUENCE [LARGE SCALE GENOMIC DNA]</scope>
    <source>
        <strain evidence="1 2">JCM 10990</strain>
    </source>
</reference>
<dbReference type="Proteomes" id="UP000011693">
    <property type="component" value="Unassembled WGS sequence"/>
</dbReference>
<comment type="caution">
    <text evidence="1">The sequence shown here is derived from an EMBL/GenBank/DDBJ whole genome shotgun (WGS) entry which is preliminary data.</text>
</comment>
<keyword evidence="2" id="KW-1185">Reference proteome</keyword>
<organism evidence="1 2">
    <name type="scientific">Natrialba chahannaoensis JCM 10990</name>
    <dbReference type="NCBI Taxonomy" id="1227492"/>
    <lineage>
        <taxon>Archaea</taxon>
        <taxon>Methanobacteriati</taxon>
        <taxon>Methanobacteriota</taxon>
        <taxon>Stenosarchaea group</taxon>
        <taxon>Halobacteria</taxon>
        <taxon>Halobacteriales</taxon>
        <taxon>Natrialbaceae</taxon>
        <taxon>Natrialba</taxon>
    </lineage>
</organism>
<evidence type="ECO:0000313" key="2">
    <source>
        <dbReference type="Proteomes" id="UP000011693"/>
    </source>
</evidence>
<evidence type="ECO:0000313" key="1">
    <source>
        <dbReference type="EMBL" id="ELY99857.1"/>
    </source>
</evidence>
<gene>
    <name evidence="1" type="ORF">C482_10247</name>
</gene>